<sequence>MDSNPIIATDPKGLAKKRACVAAYTAGGAVCGGAAGYYGGGTVGGISGAAACSPSGPGAAVCAIGGAAGGSALGGAAGSVVGGFLGNIAGQAMCSDEEGEDCEALLRTDTDTCNGITRVRGARAGAVCHASATQRYAACLSGSPIPPLNTWNN</sequence>
<dbReference type="Proteomes" id="UP000008840">
    <property type="component" value="Chromosome"/>
</dbReference>
<dbReference type="EnsemblBacteria" id="CAQ46257">
    <property type="protein sequence ID" value="CAQ46257"/>
    <property type="gene ID" value="Smlt2790"/>
</dbReference>
<dbReference type="EMBL" id="AM743169">
    <property type="protein sequence ID" value="CAQ46257.1"/>
    <property type="molecule type" value="Genomic_DNA"/>
</dbReference>
<protein>
    <submittedName>
        <fullName evidence="1">Transmembrane protein</fullName>
    </submittedName>
</protein>
<proteinExistence type="predicted"/>
<dbReference type="KEGG" id="sml:Smlt2790"/>
<keyword evidence="1" id="KW-0472">Membrane</keyword>
<accession>B2FUM8</accession>
<evidence type="ECO:0000313" key="2">
    <source>
        <dbReference type="Proteomes" id="UP000008840"/>
    </source>
</evidence>
<dbReference type="HOGENOM" id="CLU_1712281_0_0_6"/>
<evidence type="ECO:0000313" key="1">
    <source>
        <dbReference type="EMBL" id="CAQ46257.1"/>
    </source>
</evidence>
<dbReference type="AlphaFoldDB" id="B2FUM8"/>
<organism evidence="1 2">
    <name type="scientific">Stenotrophomonas maltophilia (strain K279a)</name>
    <dbReference type="NCBI Taxonomy" id="522373"/>
    <lineage>
        <taxon>Bacteria</taxon>
        <taxon>Pseudomonadati</taxon>
        <taxon>Pseudomonadota</taxon>
        <taxon>Gammaproteobacteria</taxon>
        <taxon>Lysobacterales</taxon>
        <taxon>Lysobacteraceae</taxon>
        <taxon>Stenotrophomonas</taxon>
        <taxon>Stenotrophomonas maltophilia group</taxon>
    </lineage>
</organism>
<gene>
    <name evidence="1" type="ordered locus">Smlt2790</name>
</gene>
<name>B2FUM8_STRMK</name>
<keyword evidence="1" id="KW-0812">Transmembrane</keyword>
<reference evidence="1 2" key="1">
    <citation type="journal article" date="2008" name="Genome Biol.">
        <title>The complete genome, comparative and functional analysis of Stenotrophomonas maltophilia reveals an organism heavily shielded by drug resistance determinants.</title>
        <authorList>
            <person name="Crossman L.C."/>
            <person name="Gould V.C."/>
            <person name="Dow J.M."/>
            <person name="Vernikos G.S."/>
            <person name="Okazaki A."/>
            <person name="Sebaihia M."/>
            <person name="Saunders D."/>
            <person name="Arrowsmith C."/>
            <person name="Carver T."/>
            <person name="Peters N."/>
            <person name="Adlem E."/>
            <person name="Kerhornou A."/>
            <person name="Lord A."/>
            <person name="Murphy L."/>
            <person name="Seeger K."/>
            <person name="Squares R."/>
            <person name="Rutter S."/>
            <person name="Quail M.A."/>
            <person name="Rajandream M.A."/>
            <person name="Harris D."/>
            <person name="Churcher C."/>
            <person name="Bentley S.D."/>
            <person name="Parkhill J."/>
            <person name="Thomson N.R."/>
            <person name="Avison M.B."/>
        </authorList>
    </citation>
    <scope>NUCLEOTIDE SEQUENCE [LARGE SCALE GENOMIC DNA]</scope>
    <source>
        <strain evidence="1 2">K279a</strain>
    </source>
</reference>
<keyword evidence="2" id="KW-1185">Reference proteome</keyword>